<dbReference type="AlphaFoldDB" id="A0A9Q1FAJ9"/>
<accession>A0A9Q1FAJ9</accession>
<feature type="compositionally biased region" description="Basic and acidic residues" evidence="1">
    <location>
        <begin position="31"/>
        <end position="40"/>
    </location>
</feature>
<evidence type="ECO:0000256" key="1">
    <source>
        <dbReference type="SAM" id="MobiDB-lite"/>
    </source>
</evidence>
<name>A0A9Q1FAJ9_SYNKA</name>
<sequence>MGEDTAGGHCREGGTRPRAEIHQRATMRQFDTVKPEEPKWDSQLILPSRPWPPKSASYSRHRRRRGVHSALMDRVEEKLNSSWKNK</sequence>
<feature type="region of interest" description="Disordered" evidence="1">
    <location>
        <begin position="1"/>
        <end position="86"/>
    </location>
</feature>
<dbReference type="EMBL" id="JAINUF010000007">
    <property type="protein sequence ID" value="KAJ8354504.1"/>
    <property type="molecule type" value="Genomic_DNA"/>
</dbReference>
<reference evidence="2" key="1">
    <citation type="journal article" date="2023" name="Science">
        <title>Genome structures resolve the early diversification of teleost fishes.</title>
        <authorList>
            <person name="Parey E."/>
            <person name="Louis A."/>
            <person name="Montfort J."/>
            <person name="Bouchez O."/>
            <person name="Roques C."/>
            <person name="Iampietro C."/>
            <person name="Lluch J."/>
            <person name="Castinel A."/>
            <person name="Donnadieu C."/>
            <person name="Desvignes T."/>
            <person name="Floi Bucao C."/>
            <person name="Jouanno E."/>
            <person name="Wen M."/>
            <person name="Mejri S."/>
            <person name="Dirks R."/>
            <person name="Jansen H."/>
            <person name="Henkel C."/>
            <person name="Chen W.J."/>
            <person name="Zahm M."/>
            <person name="Cabau C."/>
            <person name="Klopp C."/>
            <person name="Thompson A.W."/>
            <person name="Robinson-Rechavi M."/>
            <person name="Braasch I."/>
            <person name="Lecointre G."/>
            <person name="Bobe J."/>
            <person name="Postlethwait J.H."/>
            <person name="Berthelot C."/>
            <person name="Roest Crollius H."/>
            <person name="Guiguen Y."/>
        </authorList>
    </citation>
    <scope>NUCLEOTIDE SEQUENCE</scope>
    <source>
        <strain evidence="2">WJC10195</strain>
    </source>
</reference>
<proteinExistence type="predicted"/>
<comment type="caution">
    <text evidence="2">The sequence shown here is derived from an EMBL/GenBank/DDBJ whole genome shotgun (WGS) entry which is preliminary data.</text>
</comment>
<gene>
    <name evidence="2" type="ORF">SKAU_G00220710</name>
</gene>
<organism evidence="2 3">
    <name type="scientific">Synaphobranchus kaupii</name>
    <name type="common">Kaup's arrowtooth eel</name>
    <dbReference type="NCBI Taxonomy" id="118154"/>
    <lineage>
        <taxon>Eukaryota</taxon>
        <taxon>Metazoa</taxon>
        <taxon>Chordata</taxon>
        <taxon>Craniata</taxon>
        <taxon>Vertebrata</taxon>
        <taxon>Euteleostomi</taxon>
        <taxon>Actinopterygii</taxon>
        <taxon>Neopterygii</taxon>
        <taxon>Teleostei</taxon>
        <taxon>Anguilliformes</taxon>
        <taxon>Synaphobranchidae</taxon>
        <taxon>Synaphobranchus</taxon>
    </lineage>
</organism>
<evidence type="ECO:0000313" key="3">
    <source>
        <dbReference type="Proteomes" id="UP001152622"/>
    </source>
</evidence>
<dbReference type="OrthoDB" id="5947521at2759"/>
<evidence type="ECO:0000313" key="2">
    <source>
        <dbReference type="EMBL" id="KAJ8354504.1"/>
    </source>
</evidence>
<feature type="compositionally biased region" description="Basic and acidic residues" evidence="1">
    <location>
        <begin position="9"/>
        <end position="23"/>
    </location>
</feature>
<protein>
    <submittedName>
        <fullName evidence="2">Uncharacterized protein</fullName>
    </submittedName>
</protein>
<dbReference type="Proteomes" id="UP001152622">
    <property type="component" value="Chromosome 7"/>
</dbReference>
<keyword evidence="3" id="KW-1185">Reference proteome</keyword>